<reference evidence="3" key="1">
    <citation type="journal article" date="2017" name="bioRxiv">
        <title>Comparative analysis of the genomes of Stylophora pistillata and Acropora digitifera provides evidence for extensive differences between species of corals.</title>
        <authorList>
            <person name="Voolstra C.R."/>
            <person name="Li Y."/>
            <person name="Liew Y.J."/>
            <person name="Baumgarten S."/>
            <person name="Zoccola D."/>
            <person name="Flot J.-F."/>
            <person name="Tambutte S."/>
            <person name="Allemand D."/>
            <person name="Aranda M."/>
        </authorList>
    </citation>
    <scope>NUCLEOTIDE SEQUENCE [LARGE SCALE GENOMIC DNA]</scope>
</reference>
<dbReference type="Gene3D" id="3.60.10.10">
    <property type="entry name" value="Endonuclease/exonuclease/phosphatase"/>
    <property type="match status" value="1"/>
</dbReference>
<protein>
    <submittedName>
        <fullName evidence="2">Uncharacterized protein</fullName>
    </submittedName>
</protein>
<evidence type="ECO:0000313" key="3">
    <source>
        <dbReference type="Proteomes" id="UP000225706"/>
    </source>
</evidence>
<name>A0A2B4SIV8_STYPI</name>
<dbReference type="Proteomes" id="UP000225706">
    <property type="component" value="Unassembled WGS sequence"/>
</dbReference>
<evidence type="ECO:0000313" key="2">
    <source>
        <dbReference type="EMBL" id="PFX29306.1"/>
    </source>
</evidence>
<dbReference type="PANTHER" id="PTHR46670">
    <property type="entry name" value="ENDO/EXONUCLEASE/PHOSPHATASE DOMAIN-CONTAINING PROTEIN"/>
    <property type="match status" value="1"/>
</dbReference>
<sequence>MVLVVILAFYTPGMISHEASEVEQSLRGLVPCLLHLQLGSKAPSTLFKYKSGWFRLTVWNILSATIRVSQPDVDYPDYFYSSLDYAAAEGKEIIVNGDFNCDYLPKKPSLETKKLKEIIKFFGLTQLINDPTRTRSTTVTLIDLFATTNPRNISRAVVAESCLSDHDMLISVRKINNLKEQPRVIKCRNYAKYDPTIFCSDLKKVPWDTVLSSSNVDEAGSKWKYNFTAECDKHALGPLIEKKVRGGNCPWLTLKIKQMMRARDASVKKFRRSKFDTVLAAYRLLRNKASARHKRAKESYNRTLLEENSGDSESFWRSVKKILPDAKLKSFPTCIKTDDKIITDKAFQNCSTLSLHLLSQVI</sequence>
<dbReference type="PANTHER" id="PTHR46670:SF3">
    <property type="entry name" value="ENDONUCLEASE_EXONUCLEASE_PHOSPHATASE DOMAIN-CONTAINING PROTEIN"/>
    <property type="match status" value="1"/>
</dbReference>
<keyword evidence="3" id="KW-1185">Reference proteome</keyword>
<accession>A0A2B4SIV8</accession>
<gene>
    <name evidence="2" type="ORF">AWC38_SpisGene5990</name>
</gene>
<dbReference type="InterPro" id="IPR036691">
    <property type="entry name" value="Endo/exonu/phosph_ase_sf"/>
</dbReference>
<evidence type="ECO:0000256" key="1">
    <source>
        <dbReference type="SAM" id="SignalP"/>
    </source>
</evidence>
<feature type="signal peptide" evidence="1">
    <location>
        <begin position="1"/>
        <end position="16"/>
    </location>
</feature>
<organism evidence="2 3">
    <name type="scientific">Stylophora pistillata</name>
    <name type="common">Smooth cauliflower coral</name>
    <dbReference type="NCBI Taxonomy" id="50429"/>
    <lineage>
        <taxon>Eukaryota</taxon>
        <taxon>Metazoa</taxon>
        <taxon>Cnidaria</taxon>
        <taxon>Anthozoa</taxon>
        <taxon>Hexacorallia</taxon>
        <taxon>Scleractinia</taxon>
        <taxon>Astrocoeniina</taxon>
        <taxon>Pocilloporidae</taxon>
        <taxon>Stylophora</taxon>
    </lineage>
</organism>
<proteinExistence type="predicted"/>
<comment type="caution">
    <text evidence="2">The sequence shown here is derived from an EMBL/GenBank/DDBJ whole genome shotgun (WGS) entry which is preliminary data.</text>
</comment>
<dbReference type="EMBL" id="LSMT01000068">
    <property type="protein sequence ID" value="PFX29306.1"/>
    <property type="molecule type" value="Genomic_DNA"/>
</dbReference>
<keyword evidence="1" id="KW-0732">Signal</keyword>
<dbReference type="STRING" id="50429.A0A2B4SIV8"/>
<dbReference type="AlphaFoldDB" id="A0A2B4SIV8"/>
<feature type="chain" id="PRO_5013378530" evidence="1">
    <location>
        <begin position="17"/>
        <end position="362"/>
    </location>
</feature>
<dbReference type="SUPFAM" id="SSF56219">
    <property type="entry name" value="DNase I-like"/>
    <property type="match status" value="1"/>
</dbReference>